<evidence type="ECO:0000313" key="1">
    <source>
        <dbReference type="EMBL" id="KAI8535478.1"/>
    </source>
</evidence>
<sequence>MAAAPRLPLCESRPLRLSNSIFFPSVLGQLIKRDFALGLLLFNIRTLSLFHRALAGVLIYALMLLNAEHWLVCLEFF</sequence>
<dbReference type="EMBL" id="CM046397">
    <property type="protein sequence ID" value="KAI8535478.1"/>
    <property type="molecule type" value="Genomic_DNA"/>
</dbReference>
<keyword evidence="2" id="KW-1185">Reference proteome</keyword>
<comment type="caution">
    <text evidence="1">The sequence shown here is derived from an EMBL/GenBank/DDBJ whole genome shotgun (WGS) entry which is preliminary data.</text>
</comment>
<name>A0ACC0M4Z6_RHOML</name>
<gene>
    <name evidence="1" type="ORF">RHMOL_Rhmol10G0177500</name>
</gene>
<proteinExistence type="predicted"/>
<organism evidence="1 2">
    <name type="scientific">Rhododendron molle</name>
    <name type="common">Chinese azalea</name>
    <name type="synonym">Azalea mollis</name>
    <dbReference type="NCBI Taxonomy" id="49168"/>
    <lineage>
        <taxon>Eukaryota</taxon>
        <taxon>Viridiplantae</taxon>
        <taxon>Streptophyta</taxon>
        <taxon>Embryophyta</taxon>
        <taxon>Tracheophyta</taxon>
        <taxon>Spermatophyta</taxon>
        <taxon>Magnoliopsida</taxon>
        <taxon>eudicotyledons</taxon>
        <taxon>Gunneridae</taxon>
        <taxon>Pentapetalae</taxon>
        <taxon>asterids</taxon>
        <taxon>Ericales</taxon>
        <taxon>Ericaceae</taxon>
        <taxon>Ericoideae</taxon>
        <taxon>Rhodoreae</taxon>
        <taxon>Rhododendron</taxon>
    </lineage>
</organism>
<evidence type="ECO:0000313" key="2">
    <source>
        <dbReference type="Proteomes" id="UP001062846"/>
    </source>
</evidence>
<dbReference type="Proteomes" id="UP001062846">
    <property type="component" value="Chromosome 10"/>
</dbReference>
<reference evidence="1" key="1">
    <citation type="submission" date="2022-02" db="EMBL/GenBank/DDBJ databases">
        <title>Plant Genome Project.</title>
        <authorList>
            <person name="Zhang R.-G."/>
        </authorList>
    </citation>
    <scope>NUCLEOTIDE SEQUENCE</scope>
    <source>
        <strain evidence="1">AT1</strain>
    </source>
</reference>
<protein>
    <submittedName>
        <fullName evidence="1">Uncharacterized protein</fullName>
    </submittedName>
</protein>
<accession>A0ACC0M4Z6</accession>